<sequence length="244" mass="26964">MEVLASSISQNQREKCDVSEGAEQTTEAQTSSKDLMNDLFDLLWLAFDNGQAIQGVLNVEDAVFSRGVEFVVWAESTALRRRDILAGLVEDRVRELCHQQEIATLTIPSMYELGHACGFNYSVSVAAVTVQERSELMESIEDMKAKFRRLRRLSANFQVEGYSCTENLGAKPEDLQAGEPIRTDSFESMSSLSDDYFADPLLIRTGSWGSLSSISGYDSDDEEPLFTDGLEATSEVVGKSASKI</sequence>
<protein>
    <submittedName>
        <fullName evidence="2">Uncharacterized protein</fullName>
    </submittedName>
</protein>
<keyword evidence="3" id="KW-1185">Reference proteome</keyword>
<comment type="caution">
    <text evidence="2">The sequence shown here is derived from an EMBL/GenBank/DDBJ whole genome shotgun (WGS) entry which is preliminary data.</text>
</comment>
<name>A0A135V6J5_9PEZI</name>
<dbReference type="AlphaFoldDB" id="A0A135V6J5"/>
<feature type="region of interest" description="Disordered" evidence="1">
    <location>
        <begin position="1"/>
        <end position="30"/>
    </location>
</feature>
<dbReference type="EMBL" id="JFFI01000380">
    <property type="protein sequence ID" value="KXH68127.1"/>
    <property type="molecule type" value="Genomic_DNA"/>
</dbReference>
<dbReference type="OrthoDB" id="10437869at2759"/>
<evidence type="ECO:0000256" key="1">
    <source>
        <dbReference type="SAM" id="MobiDB-lite"/>
    </source>
</evidence>
<dbReference type="Gene3D" id="3.30.1330.30">
    <property type="match status" value="1"/>
</dbReference>
<feature type="compositionally biased region" description="Polar residues" evidence="1">
    <location>
        <begin position="1"/>
        <end position="11"/>
    </location>
</feature>
<evidence type="ECO:0000313" key="3">
    <source>
        <dbReference type="Proteomes" id="UP000070121"/>
    </source>
</evidence>
<reference evidence="2 3" key="1">
    <citation type="submission" date="2014-02" db="EMBL/GenBank/DDBJ databases">
        <title>The genome sequence of Colletotrichum salicis CBS 607.94.</title>
        <authorList>
            <person name="Baroncelli R."/>
            <person name="Thon M.R."/>
        </authorList>
    </citation>
    <scope>NUCLEOTIDE SEQUENCE [LARGE SCALE GENOMIC DNA]</scope>
    <source>
        <strain evidence="2 3">CBS 607.94</strain>
    </source>
</reference>
<accession>A0A135V6J5</accession>
<evidence type="ECO:0000313" key="2">
    <source>
        <dbReference type="EMBL" id="KXH68127.1"/>
    </source>
</evidence>
<dbReference type="SUPFAM" id="SSF55315">
    <property type="entry name" value="L30e-like"/>
    <property type="match status" value="1"/>
</dbReference>
<dbReference type="InterPro" id="IPR029064">
    <property type="entry name" value="Ribosomal_eL30-like_sf"/>
</dbReference>
<dbReference type="STRING" id="1209931.A0A135V6J5"/>
<proteinExistence type="predicted"/>
<organism evidence="2 3">
    <name type="scientific">Colletotrichum salicis</name>
    <dbReference type="NCBI Taxonomy" id="1209931"/>
    <lineage>
        <taxon>Eukaryota</taxon>
        <taxon>Fungi</taxon>
        <taxon>Dikarya</taxon>
        <taxon>Ascomycota</taxon>
        <taxon>Pezizomycotina</taxon>
        <taxon>Sordariomycetes</taxon>
        <taxon>Hypocreomycetidae</taxon>
        <taxon>Glomerellales</taxon>
        <taxon>Glomerellaceae</taxon>
        <taxon>Colletotrichum</taxon>
        <taxon>Colletotrichum acutatum species complex</taxon>
    </lineage>
</organism>
<dbReference type="Proteomes" id="UP000070121">
    <property type="component" value="Unassembled WGS sequence"/>
</dbReference>
<gene>
    <name evidence="2" type="ORF">CSAL01_04857</name>
</gene>